<dbReference type="GO" id="GO:0006999">
    <property type="term" value="P:nuclear pore organization"/>
    <property type="evidence" value="ECO:0007669"/>
    <property type="project" value="TreeGrafter"/>
</dbReference>
<feature type="region of interest" description="Disordered" evidence="4">
    <location>
        <begin position="1"/>
        <end position="180"/>
    </location>
</feature>
<dbReference type="Pfam" id="PF13874">
    <property type="entry name" value="Nup54"/>
    <property type="match status" value="1"/>
</dbReference>
<dbReference type="PANTHER" id="PTHR13000">
    <property type="entry name" value="NUCLEOPORIN P54"/>
    <property type="match status" value="1"/>
</dbReference>
<dbReference type="GO" id="GO:0017056">
    <property type="term" value="F:structural constituent of nuclear pore"/>
    <property type="evidence" value="ECO:0007669"/>
    <property type="project" value="TreeGrafter"/>
</dbReference>
<protein>
    <recommendedName>
        <fullName evidence="5">Nucleoporin Nup54 alpha-helical domain-containing protein</fullName>
    </recommendedName>
</protein>
<dbReference type="STRING" id="1684307.A0A316UJF2"/>
<evidence type="ECO:0000259" key="5">
    <source>
        <dbReference type="Pfam" id="PF13874"/>
    </source>
</evidence>
<keyword evidence="2" id="KW-0813">Transport</keyword>
<evidence type="ECO:0000256" key="4">
    <source>
        <dbReference type="SAM" id="MobiDB-lite"/>
    </source>
</evidence>
<dbReference type="OrthoDB" id="6162375at2759"/>
<evidence type="ECO:0000256" key="3">
    <source>
        <dbReference type="ARBA" id="ARBA00023242"/>
    </source>
</evidence>
<dbReference type="GO" id="GO:0044613">
    <property type="term" value="C:nuclear pore central transport channel"/>
    <property type="evidence" value="ECO:0007669"/>
    <property type="project" value="TreeGrafter"/>
</dbReference>
<dbReference type="Proteomes" id="UP000245942">
    <property type="component" value="Unassembled WGS sequence"/>
</dbReference>
<proteinExistence type="predicted"/>
<dbReference type="InterPro" id="IPR024864">
    <property type="entry name" value="Nup54/Nup57/Nup44"/>
</dbReference>
<feature type="compositionally biased region" description="Low complexity" evidence="4">
    <location>
        <begin position="130"/>
        <end position="175"/>
    </location>
</feature>
<feature type="region of interest" description="Disordered" evidence="4">
    <location>
        <begin position="368"/>
        <end position="388"/>
    </location>
</feature>
<feature type="domain" description="Nucleoporin Nup54 alpha-helical" evidence="5">
    <location>
        <begin position="248"/>
        <end position="401"/>
    </location>
</feature>
<dbReference type="RefSeq" id="XP_025351243.1">
    <property type="nucleotide sequence ID" value="XM_025489649.1"/>
</dbReference>
<evidence type="ECO:0000256" key="2">
    <source>
        <dbReference type="ARBA" id="ARBA00022448"/>
    </source>
</evidence>
<dbReference type="EMBL" id="KZ819321">
    <property type="protein sequence ID" value="PWN24083.1"/>
    <property type="molecule type" value="Genomic_DNA"/>
</dbReference>
<feature type="compositionally biased region" description="Low complexity" evidence="4">
    <location>
        <begin position="30"/>
        <end position="63"/>
    </location>
</feature>
<organism evidence="6 7">
    <name type="scientific">Pseudomicrostroma glucosiphilum</name>
    <dbReference type="NCBI Taxonomy" id="1684307"/>
    <lineage>
        <taxon>Eukaryota</taxon>
        <taxon>Fungi</taxon>
        <taxon>Dikarya</taxon>
        <taxon>Basidiomycota</taxon>
        <taxon>Ustilaginomycotina</taxon>
        <taxon>Exobasidiomycetes</taxon>
        <taxon>Microstromatales</taxon>
        <taxon>Microstromatales incertae sedis</taxon>
        <taxon>Pseudomicrostroma</taxon>
    </lineage>
</organism>
<feature type="region of interest" description="Disordered" evidence="4">
    <location>
        <begin position="221"/>
        <end position="241"/>
    </location>
</feature>
<evidence type="ECO:0000313" key="7">
    <source>
        <dbReference type="Proteomes" id="UP000245942"/>
    </source>
</evidence>
<gene>
    <name evidence="6" type="ORF">BCV69DRAFT_19733</name>
</gene>
<name>A0A316UJF2_9BASI</name>
<feature type="compositionally biased region" description="Low complexity" evidence="4">
    <location>
        <begin position="74"/>
        <end position="93"/>
    </location>
</feature>
<dbReference type="GO" id="GO:0036228">
    <property type="term" value="P:protein localization to nuclear inner membrane"/>
    <property type="evidence" value="ECO:0007669"/>
    <property type="project" value="TreeGrafter"/>
</dbReference>
<feature type="compositionally biased region" description="Polar residues" evidence="4">
    <location>
        <begin position="9"/>
        <end position="24"/>
    </location>
</feature>
<keyword evidence="3" id="KW-0539">Nucleus</keyword>
<feature type="compositionally biased region" description="Gly residues" evidence="4">
    <location>
        <begin position="94"/>
        <end position="107"/>
    </location>
</feature>
<comment type="subcellular location">
    <subcellularLocation>
        <location evidence="1">Nucleus</location>
    </subcellularLocation>
</comment>
<dbReference type="GeneID" id="37011383"/>
<evidence type="ECO:0000256" key="1">
    <source>
        <dbReference type="ARBA" id="ARBA00004123"/>
    </source>
</evidence>
<dbReference type="PANTHER" id="PTHR13000:SF0">
    <property type="entry name" value="NUCLEOPORIN P54"/>
    <property type="match status" value="1"/>
</dbReference>
<accession>A0A316UJF2</accession>
<feature type="compositionally biased region" description="Gly residues" evidence="4">
    <location>
        <begin position="64"/>
        <end position="73"/>
    </location>
</feature>
<sequence length="487" mass="51440">MAFSFGAPASTSQQGTAAQPSTGGFSFGNASTSQPQQPQQQQPSTSGFSFGSSNQQQQQPNAGGATGTTGGFSFGQPQQQQQAGQQSSTATTSGGFGSGLFGGGGGASSSLNQSQAPKPSGFSFGNSTTQQQPQQQNQSQSQQQQNQLGQSQFGVSQLGTSTSGQQQQQQQQSQQQDKRLGASLNQKMEAVRLAWDTNNLQTCRFMTYFYNNIPQGIMPPAGPAGAGGGGPFESNPNFGRRQDAVGPVHDALWERASRENPDRTRLVPVLAIGFPDLKTRLTAQEGEATRQSSHLKTINERISALEQKHSLSDSVRTSAAMKRQAALHHRIVSIARKSHVLIPSLRGTSVTKEEEALRSKLEACEAELESAGGSDGSGLGGSGSGATSGRLRARVNELWSMLGAVKTRREMLEQEGRKPSVEWAVVDERGVEEVANILAQQQQGLNHLIATLEEDSRALDTVLQGLKGVQLIGTVKSGAGLRGATMA</sequence>
<keyword evidence="7" id="KW-1185">Reference proteome</keyword>
<reference evidence="6 7" key="1">
    <citation type="journal article" date="2018" name="Mol. Biol. Evol.">
        <title>Broad Genomic Sampling Reveals a Smut Pathogenic Ancestry of the Fungal Clade Ustilaginomycotina.</title>
        <authorList>
            <person name="Kijpornyongpan T."/>
            <person name="Mondo S.J."/>
            <person name="Barry K."/>
            <person name="Sandor L."/>
            <person name="Lee J."/>
            <person name="Lipzen A."/>
            <person name="Pangilinan J."/>
            <person name="LaButti K."/>
            <person name="Hainaut M."/>
            <person name="Henrissat B."/>
            <person name="Grigoriev I.V."/>
            <person name="Spatafora J.W."/>
            <person name="Aime M.C."/>
        </authorList>
    </citation>
    <scope>NUCLEOTIDE SEQUENCE [LARGE SCALE GENOMIC DNA]</scope>
    <source>
        <strain evidence="6 7">MCA 4718</strain>
    </source>
</reference>
<dbReference type="AlphaFoldDB" id="A0A316UJF2"/>
<dbReference type="GO" id="GO:0006607">
    <property type="term" value="P:NLS-bearing protein import into nucleus"/>
    <property type="evidence" value="ECO:0007669"/>
    <property type="project" value="TreeGrafter"/>
</dbReference>
<feature type="compositionally biased region" description="Gly residues" evidence="4">
    <location>
        <begin position="373"/>
        <end position="386"/>
    </location>
</feature>
<evidence type="ECO:0000313" key="6">
    <source>
        <dbReference type="EMBL" id="PWN24083.1"/>
    </source>
</evidence>
<dbReference type="InterPro" id="IPR025712">
    <property type="entry name" value="Nup54_alpha-helical_dom"/>
</dbReference>